<dbReference type="EMBL" id="PDJQ01000001">
    <property type="protein sequence ID" value="PFG73345.1"/>
    <property type="molecule type" value="Genomic_DNA"/>
</dbReference>
<evidence type="ECO:0000313" key="3">
    <source>
        <dbReference type="EMBL" id="PFG73345.1"/>
    </source>
</evidence>
<dbReference type="SUPFAM" id="SSF53955">
    <property type="entry name" value="Lysozyme-like"/>
    <property type="match status" value="1"/>
</dbReference>
<dbReference type="CDD" id="cd13401">
    <property type="entry name" value="Slt70-like"/>
    <property type="match status" value="1"/>
</dbReference>
<dbReference type="SUPFAM" id="SSF48452">
    <property type="entry name" value="TPR-like"/>
    <property type="match status" value="2"/>
</dbReference>
<dbReference type="Pfam" id="PF13432">
    <property type="entry name" value="TPR_16"/>
    <property type="match status" value="2"/>
</dbReference>
<dbReference type="PANTHER" id="PTHR37423">
    <property type="entry name" value="SOLUBLE LYTIC MUREIN TRANSGLYCOSYLASE-RELATED"/>
    <property type="match status" value="1"/>
</dbReference>
<dbReference type="InterPro" id="IPR019734">
    <property type="entry name" value="TPR_rpt"/>
</dbReference>
<organism evidence="3 4">
    <name type="scientific">Tepidiforma thermophila (strain KCTC 52669 / CGMCC 1.13589 / G233)</name>
    <dbReference type="NCBI Taxonomy" id="2761530"/>
    <lineage>
        <taxon>Bacteria</taxon>
        <taxon>Bacillati</taxon>
        <taxon>Chloroflexota</taxon>
        <taxon>Tepidiformia</taxon>
        <taxon>Tepidiformales</taxon>
        <taxon>Tepidiformaceae</taxon>
        <taxon>Tepidiforma</taxon>
    </lineage>
</organism>
<feature type="region of interest" description="Disordered" evidence="1">
    <location>
        <begin position="40"/>
        <end position="80"/>
    </location>
</feature>
<dbReference type="Pfam" id="PF01464">
    <property type="entry name" value="SLT"/>
    <property type="match status" value="1"/>
</dbReference>
<feature type="compositionally biased region" description="Pro residues" evidence="1">
    <location>
        <begin position="64"/>
        <end position="74"/>
    </location>
</feature>
<feature type="domain" description="Transglycosylase SLT" evidence="2">
    <location>
        <begin position="615"/>
        <end position="718"/>
    </location>
</feature>
<dbReference type="AlphaFoldDB" id="A0A2A9HEC0"/>
<proteinExistence type="predicted"/>
<name>A0A2A9HEC0_TEPT2</name>
<dbReference type="InterPro" id="IPR008258">
    <property type="entry name" value="Transglycosylase_SLT_dom_1"/>
</dbReference>
<evidence type="ECO:0000259" key="2">
    <source>
        <dbReference type="Pfam" id="PF01464"/>
    </source>
</evidence>
<keyword evidence="4" id="KW-1185">Reference proteome</keyword>
<dbReference type="Gene3D" id="1.25.40.10">
    <property type="entry name" value="Tetratricopeptide repeat domain"/>
    <property type="match status" value="3"/>
</dbReference>
<dbReference type="Gene3D" id="1.10.530.10">
    <property type="match status" value="1"/>
</dbReference>
<reference evidence="3 4" key="1">
    <citation type="submission" date="2017-09" db="EMBL/GenBank/DDBJ databases">
        <title>Sequencing the genomes of two abundant thermophiles in Great Basin hot springs: Thermocrinis jamiesonii and novel Chloroflexi Thermoflexus hugenholtzii.</title>
        <authorList>
            <person name="Hedlund B."/>
        </authorList>
    </citation>
    <scope>NUCLEOTIDE SEQUENCE [LARGE SCALE GENOMIC DNA]</scope>
    <source>
        <strain evidence="3 4">G233</strain>
    </source>
</reference>
<evidence type="ECO:0000313" key="4">
    <source>
        <dbReference type="Proteomes" id="UP000223071"/>
    </source>
</evidence>
<dbReference type="PANTHER" id="PTHR37423:SF5">
    <property type="entry name" value="SOLUBLE LYTIC MUREIN TRANSGLYCOSYLASE"/>
    <property type="match status" value="1"/>
</dbReference>
<dbReference type="InterPro" id="IPR011990">
    <property type="entry name" value="TPR-like_helical_dom_sf"/>
</dbReference>
<dbReference type="InterPro" id="IPR023346">
    <property type="entry name" value="Lysozyme-like_dom_sf"/>
</dbReference>
<comment type="caution">
    <text evidence="3">The sequence shown here is derived from an EMBL/GenBank/DDBJ whole genome shotgun (WGS) entry which is preliminary data.</text>
</comment>
<accession>A0A2A9HEC0</accession>
<dbReference type="Proteomes" id="UP000223071">
    <property type="component" value="Unassembled WGS sequence"/>
</dbReference>
<feature type="compositionally biased region" description="Pro residues" evidence="1">
    <location>
        <begin position="41"/>
        <end position="57"/>
    </location>
</feature>
<evidence type="ECO:0000256" key="1">
    <source>
        <dbReference type="SAM" id="MobiDB-lite"/>
    </source>
</evidence>
<sequence length="756" mass="78691">MEPSIGDVRAGRNRAAWGGFVLLCTAVVLAAGLIEVGRESAPPPAAGERTPLPPVSPSPAATGTPPPVPSPPGTLPSLAGPEELLREGRFAEARAAFEAAALAARDPAEAAEAWFGAGRAAEEGGDRDGAISAYRRAVAAASPGGEAADRAAFRLLRALNNAGRFADALDVGLPAGGGTLAAYARAERGRALAGVGRGAEAAALWEPIAADSGLAVAVRVQALEGMAGLARDAGDLPALARWLDARIALDGSPAGRLERAEVARRLGDPAGFERELRALLAASPLAREATRALGALQEAGYAVDRGQAGFILYRRGAYAEAARVLRAGVDEPGIDAAVLTYRAYYLGAALEELGRVDEAVAWYDAAAATGADSPFVHRAKYWAARVLEGAGRRGESGARYLDLAVNGPPGEFTAEAAFRAGYDRYVEGDIAGALAAWEQTSAAASPRLEYWRGRALETAGRTVEAADAYRRAVALDRFDFFAIEAAARLGEPVLALEVRYRPRDLSQGVDWEAIAAWLRERIGGDWPGSPPTAACALARAGLSDEAEAELERAAAGVPAWRLLELAREARSCGLGHLAIGYAVRVREAAGAAPGEAPPDLLRVAYPVFYGAALDRAAAAADIDPLFFAALIRAESLWDPEAGSVAGALGLTQVIPSTGEGIARALGVREFAPSDLFRPAVSLEFGAYYLGVQLERFGDPLLALAAYNAGPGNALRWAGGGDAGAAELAERIDFRETQAYVRVIVEAYAYYLAAWGP</sequence>
<protein>
    <submittedName>
        <fullName evidence="3">Soluble lytic murein transglycosylase</fullName>
    </submittedName>
</protein>
<dbReference type="SMART" id="SM00028">
    <property type="entry name" value="TPR"/>
    <property type="match status" value="3"/>
</dbReference>
<gene>
    <name evidence="3" type="ORF">A9A59_0540</name>
</gene>